<feature type="region of interest" description="Disordered" evidence="1">
    <location>
        <begin position="129"/>
        <end position="193"/>
    </location>
</feature>
<protein>
    <submittedName>
        <fullName evidence="2">Uncharacterized protein</fullName>
    </submittedName>
</protein>
<dbReference type="EMBL" id="CAJPVI010000002">
    <property type="protein sequence ID" value="CAG2132340.1"/>
    <property type="molecule type" value="Genomic_DNA"/>
</dbReference>
<name>A0ABN7PWT7_9BURK</name>
<comment type="caution">
    <text evidence="2">The sequence shown here is derived from an EMBL/GenBank/DDBJ whole genome shotgun (WGS) entry which is preliminary data.</text>
</comment>
<keyword evidence="3" id="KW-1185">Reference proteome</keyword>
<proteinExistence type="predicted"/>
<sequence length="292" mass="31379">MRRPSFQFYPGDWQSNTNLRRCSHAEKGIWLDVMCLLHDSEEYGVLRWALKEIAQAVGCKLADLKALVTKGVLKGADAGAPCEAFIYVPRSGRKDGAPVTLIATQEGPIWYSSRMVRDEYVRTIRGESSRFGEGNDAASKGDAKHGKGVAPKDAPKPPFGDGSSTASSSSPSDDSVPDGTGGEPPAKAKSPEELAKAELWRAAVSVLEQGGCPPSQCRTFMGKLVQDYTFPIVKDAVAAAVAEQPADAREYLKACCQRLKGERKAPNRQEALEANNRAVAERLAAELEGAAQ</sequence>
<accession>A0ABN7PWT7</accession>
<dbReference type="Proteomes" id="UP000672657">
    <property type="component" value="Unassembled WGS sequence"/>
</dbReference>
<gene>
    <name evidence="2" type="ORF">LMG26411_00600</name>
</gene>
<organism evidence="2 3">
    <name type="scientific">Cupriavidus numazuensis</name>
    <dbReference type="NCBI Taxonomy" id="221992"/>
    <lineage>
        <taxon>Bacteria</taxon>
        <taxon>Pseudomonadati</taxon>
        <taxon>Pseudomonadota</taxon>
        <taxon>Betaproteobacteria</taxon>
        <taxon>Burkholderiales</taxon>
        <taxon>Burkholderiaceae</taxon>
        <taxon>Cupriavidus</taxon>
    </lineage>
</organism>
<evidence type="ECO:0000256" key="1">
    <source>
        <dbReference type="SAM" id="MobiDB-lite"/>
    </source>
</evidence>
<dbReference type="RefSeq" id="WP_244873692.1">
    <property type="nucleotide sequence ID" value="NZ_CAJPVI010000002.1"/>
</dbReference>
<feature type="compositionally biased region" description="Low complexity" evidence="1">
    <location>
        <begin position="160"/>
        <end position="178"/>
    </location>
</feature>
<evidence type="ECO:0000313" key="2">
    <source>
        <dbReference type="EMBL" id="CAG2132340.1"/>
    </source>
</evidence>
<evidence type="ECO:0000313" key="3">
    <source>
        <dbReference type="Proteomes" id="UP000672657"/>
    </source>
</evidence>
<reference evidence="2 3" key="1">
    <citation type="submission" date="2021-03" db="EMBL/GenBank/DDBJ databases">
        <authorList>
            <person name="Peeters C."/>
        </authorList>
    </citation>
    <scope>NUCLEOTIDE SEQUENCE [LARGE SCALE GENOMIC DNA]</scope>
    <source>
        <strain evidence="2 3">LMG 26411</strain>
    </source>
</reference>